<feature type="domain" description="HTH TFE/IIEalpha-type" evidence="6">
    <location>
        <begin position="35"/>
        <end position="158"/>
    </location>
</feature>
<organism evidence="7">
    <name type="scientific">Triticum aestivum</name>
    <name type="common">Wheat</name>
    <dbReference type="NCBI Taxonomy" id="4565"/>
    <lineage>
        <taxon>Eukaryota</taxon>
        <taxon>Viridiplantae</taxon>
        <taxon>Streptophyta</taxon>
        <taxon>Embryophyta</taxon>
        <taxon>Tracheophyta</taxon>
        <taxon>Spermatophyta</taxon>
        <taxon>Magnoliopsida</taxon>
        <taxon>Liliopsida</taxon>
        <taxon>Poales</taxon>
        <taxon>Poaceae</taxon>
        <taxon>BOP clade</taxon>
        <taxon>Pooideae</taxon>
        <taxon>Triticodae</taxon>
        <taxon>Triticeae</taxon>
        <taxon>Triticinae</taxon>
        <taxon>Triticum</taxon>
    </lineage>
</organism>
<dbReference type="Proteomes" id="UP000019116">
    <property type="component" value="Chromosome 7A"/>
</dbReference>
<evidence type="ECO:0000313" key="8">
    <source>
        <dbReference type="Proteomes" id="UP000019116"/>
    </source>
</evidence>
<dbReference type="InterPro" id="IPR024550">
    <property type="entry name" value="TFIIEa/SarR/Rpc3_HTH_dom"/>
</dbReference>
<dbReference type="PANTHER" id="PTHR13097">
    <property type="entry name" value="TRANSCRIPTION INITIATION FACTOR IIE, ALPHA SUBUNIT"/>
    <property type="match status" value="1"/>
</dbReference>
<dbReference type="Gramene" id="TraesWEE_scaffold_115378_01G000200.1">
    <property type="protein sequence ID" value="TraesWEE_scaffold_115378_01G000200.1"/>
    <property type="gene ID" value="TraesWEE_scaffold_115378_01G000200"/>
</dbReference>
<feature type="region of interest" description="Disordered" evidence="5">
    <location>
        <begin position="380"/>
        <end position="421"/>
    </location>
</feature>
<dbReference type="SUPFAM" id="SSF57783">
    <property type="entry name" value="Zinc beta-ribbon"/>
    <property type="match status" value="1"/>
</dbReference>
<dbReference type="EnsemblPlants" id="TraesCS7A02G155800.1">
    <property type="protein sequence ID" value="TraesCS7A02G155800.1"/>
    <property type="gene ID" value="TraesCS7A02G155800"/>
</dbReference>
<keyword evidence="8" id="KW-1185">Reference proteome</keyword>
<dbReference type="OrthoDB" id="361102at2759"/>
<dbReference type="STRING" id="4565.A0A3B6REX1"/>
<dbReference type="InterPro" id="IPR036390">
    <property type="entry name" value="WH_DNA-bd_sf"/>
</dbReference>
<feature type="region of interest" description="Disordered" evidence="5">
    <location>
        <begin position="326"/>
        <end position="352"/>
    </location>
</feature>
<keyword evidence="2" id="KW-0805">Transcription regulation</keyword>
<reference evidence="7" key="1">
    <citation type="submission" date="2018-08" db="EMBL/GenBank/DDBJ databases">
        <authorList>
            <person name="Rossello M."/>
        </authorList>
    </citation>
    <scope>NUCLEOTIDE SEQUENCE [LARGE SCALE GENOMIC DNA]</scope>
    <source>
        <strain evidence="7">cv. Chinese Spring</strain>
    </source>
</reference>
<dbReference type="InterPro" id="IPR002853">
    <property type="entry name" value="TFIIE_asu"/>
</dbReference>
<keyword evidence="3" id="KW-0804">Transcription</keyword>
<protein>
    <recommendedName>
        <fullName evidence="6">HTH TFE/IIEalpha-type domain-containing protein</fullName>
    </recommendedName>
</protein>
<reference evidence="7" key="2">
    <citation type="submission" date="2018-10" db="UniProtKB">
        <authorList>
            <consortium name="EnsemblPlants"/>
        </authorList>
    </citation>
    <scope>IDENTIFICATION</scope>
</reference>
<feature type="coiled-coil region" evidence="4">
    <location>
        <begin position="239"/>
        <end position="266"/>
    </location>
</feature>
<evidence type="ECO:0000259" key="6">
    <source>
        <dbReference type="PROSITE" id="PS51344"/>
    </source>
</evidence>
<dbReference type="GO" id="GO:0005673">
    <property type="term" value="C:transcription factor TFIIE complex"/>
    <property type="evidence" value="ECO:0000318"/>
    <property type="project" value="GO_Central"/>
</dbReference>
<dbReference type="Gramene" id="TraesCLE_scaffold_085110_01G000100.1">
    <property type="protein sequence ID" value="TraesCLE_scaffold_085110_01G000100.1"/>
    <property type="gene ID" value="TraesCLE_scaffold_085110_01G000100"/>
</dbReference>
<dbReference type="InterPro" id="IPR017919">
    <property type="entry name" value="TFIIE/TFIIEa_HTH"/>
</dbReference>
<dbReference type="SMR" id="A0A3B6REX1"/>
<feature type="compositionally biased region" description="Acidic residues" evidence="5">
    <location>
        <begin position="397"/>
        <end position="421"/>
    </location>
</feature>
<dbReference type="Pfam" id="PF02002">
    <property type="entry name" value="TFIIE_alpha"/>
    <property type="match status" value="1"/>
</dbReference>
<dbReference type="InterPro" id="IPR013083">
    <property type="entry name" value="Znf_RING/FYVE/PHD"/>
</dbReference>
<dbReference type="Gramene" id="TraesCS7A02G155800.1">
    <property type="protein sequence ID" value="TraesCS7A02G155800.1"/>
    <property type="gene ID" value="TraesCS7A02G155800"/>
</dbReference>
<sequence>MLFSLLPQQSPLPATSPQISSHRKVVVLQFQPVPFNRLVRLAARAFYDDLPAPAGGGQQHAQGTAVVVLDALTRRDGQWVREDDLAASLRMQPKPLRRVLRYLEEDKIVLRDHRKEPAPAKPAAAAGVAEEGDEKERVKLHVKSYCCLDYAQACDAVRYRLHRMRKKIRDELTADSRATVQHYLCPDCGRRYSALDALRLLAEDFQSFRCEHCSGELVVEKAATIATDEAGDGGDDGSRARKRRRLEKLQDMQRRMEEQLEPLQAQIQRVEGLPAPEFMSLRSWQKENNVELGVLLHDADQSGTVSDSAPKVFPPWMVKLGMDQTGGKARLEGKSEEGEDDKKMNSNEEEEKQRILLEQEYAKAYYEALLKQQQLGANVKHEEEQQLGTNVKHENDQDVEEEAGIEWEDGDAGIEWEDGEN</sequence>
<dbReference type="Gramene" id="TraesCAD_scaffold_085171_01G000200.1">
    <property type="protein sequence ID" value="TraesCAD_scaffold_085171_01G000200.1"/>
    <property type="gene ID" value="TraesCAD_scaffold_085171_01G000200"/>
</dbReference>
<name>A0A3B6REX1_WHEAT</name>
<evidence type="ECO:0000256" key="4">
    <source>
        <dbReference type="SAM" id="Coils"/>
    </source>
</evidence>
<evidence type="ECO:0000313" key="7">
    <source>
        <dbReference type="EnsemblPlants" id="TraesCS7A02G155800.1"/>
    </source>
</evidence>
<dbReference type="PANTHER" id="PTHR13097:SF7">
    <property type="entry name" value="GENERAL TRANSCRIPTION FACTOR IIE SUBUNIT 1"/>
    <property type="match status" value="1"/>
</dbReference>
<accession>A0A3B6REX1</accession>
<dbReference type="InterPro" id="IPR039997">
    <property type="entry name" value="TFE"/>
</dbReference>
<evidence type="ECO:0000256" key="5">
    <source>
        <dbReference type="SAM" id="MobiDB-lite"/>
    </source>
</evidence>
<dbReference type="SMART" id="SM00531">
    <property type="entry name" value="TFIIE"/>
    <property type="match status" value="1"/>
</dbReference>
<evidence type="ECO:0000256" key="3">
    <source>
        <dbReference type="ARBA" id="ARBA00023163"/>
    </source>
</evidence>
<proteinExistence type="inferred from homology"/>
<dbReference type="Gene3D" id="3.30.40.10">
    <property type="entry name" value="Zinc/RING finger domain, C3HC4 (zinc finger)"/>
    <property type="match status" value="1"/>
</dbReference>
<evidence type="ECO:0000256" key="2">
    <source>
        <dbReference type="ARBA" id="ARBA00023015"/>
    </source>
</evidence>
<dbReference type="Gramene" id="TraesROB_scaffold_078831_01G000200.1">
    <property type="protein sequence ID" value="TraesROB_scaffold_078831_01G000200.1"/>
    <property type="gene ID" value="TraesROB_scaffold_078831_01G000200"/>
</dbReference>
<feature type="compositionally biased region" description="Basic and acidic residues" evidence="5">
    <location>
        <begin position="329"/>
        <end position="352"/>
    </location>
</feature>
<dbReference type="Gramene" id="TraesCS7A03G0362800.1">
    <property type="protein sequence ID" value="TraesCS7A03G0362800.1.CDS"/>
    <property type="gene ID" value="TraesCS7A03G0362800"/>
</dbReference>
<dbReference type="GO" id="GO:0006367">
    <property type="term" value="P:transcription initiation at RNA polymerase II promoter"/>
    <property type="evidence" value="ECO:0000318"/>
    <property type="project" value="GO_Central"/>
</dbReference>
<keyword evidence="4" id="KW-0175">Coiled coil</keyword>
<dbReference type="PROSITE" id="PS51344">
    <property type="entry name" value="HTH_TFE_IIE"/>
    <property type="match status" value="1"/>
</dbReference>
<dbReference type="AlphaFoldDB" id="A0A3B6REX1"/>
<comment type="similarity">
    <text evidence="1">Belongs to the TFIIE alpha subunit family.</text>
</comment>
<evidence type="ECO:0000256" key="1">
    <source>
        <dbReference type="ARBA" id="ARBA00008947"/>
    </source>
</evidence>
<dbReference type="SUPFAM" id="SSF46785">
    <property type="entry name" value="Winged helix' DNA-binding domain"/>
    <property type="match status" value="1"/>
</dbReference>